<dbReference type="GO" id="GO:0009036">
    <property type="term" value="F:type II site-specific deoxyribonuclease activity"/>
    <property type="evidence" value="ECO:0007669"/>
    <property type="project" value="InterPro"/>
</dbReference>
<dbReference type="Pfam" id="PF09553">
    <property type="entry name" value="RE_Eco47II"/>
    <property type="match status" value="1"/>
</dbReference>
<evidence type="ECO:0000313" key="2">
    <source>
        <dbReference type="Proteomes" id="UP000019254"/>
    </source>
</evidence>
<proteinExistence type="predicted"/>
<protein>
    <submittedName>
        <fullName evidence="1">Restriction endonuclease, type II, Eco47II</fullName>
    </submittedName>
</protein>
<dbReference type="OrthoDB" id="9806692at2"/>
<dbReference type="InterPro" id="IPR019057">
    <property type="entry name" value="Restrct_endonuc_II_Eco47II"/>
</dbReference>
<accession>W7C4I2</accession>
<dbReference type="Proteomes" id="UP000019254">
    <property type="component" value="Unassembled WGS sequence"/>
</dbReference>
<name>W7C4I2_9LIST</name>
<keyword evidence="1" id="KW-0540">Nuclease</keyword>
<keyword evidence="1" id="KW-0378">Hydrolase</keyword>
<dbReference type="GO" id="GO:0009307">
    <property type="term" value="P:DNA restriction-modification system"/>
    <property type="evidence" value="ECO:0007669"/>
    <property type="project" value="InterPro"/>
</dbReference>
<keyword evidence="1" id="KW-0255">Endonuclease</keyword>
<reference evidence="1 2" key="1">
    <citation type="journal article" date="2014" name="Int. J. Syst. Evol. Microbiol.">
        <title>Listeria floridensis sp. nov., Listeria aquatica sp. nov., Listeria cornellensis sp. nov., Listeria riparia sp. nov. and Listeria grandensis sp. nov., from agricultural and natural environments.</title>
        <authorList>
            <person name="den Bakker H.C."/>
            <person name="Warchocki S."/>
            <person name="Wright E.M."/>
            <person name="Allred A.F."/>
            <person name="Ahlstrom C."/>
            <person name="Manuel C.S."/>
            <person name="Stasiewicz M.J."/>
            <person name="Burrell A."/>
            <person name="Roof S."/>
            <person name="Strawn L."/>
            <person name="Fortes E.D."/>
            <person name="Nightingale K.K."/>
            <person name="Kephart D."/>
            <person name="Wiedmann M."/>
        </authorList>
    </citation>
    <scope>NUCLEOTIDE SEQUENCE [LARGE SCALE GENOMIC DNA]</scope>
    <source>
        <strain evidence="2">FSL F6-969</strain>
    </source>
</reference>
<dbReference type="AlphaFoldDB" id="W7C4I2"/>
<comment type="caution">
    <text evidence="1">The sequence shown here is derived from an EMBL/GenBank/DDBJ whole genome shotgun (WGS) entry which is preliminary data.</text>
</comment>
<dbReference type="RefSeq" id="WP_036077284.1">
    <property type="nucleotide sequence ID" value="NZ_AODE01000007.1"/>
</dbReference>
<dbReference type="EMBL" id="AODE01000007">
    <property type="protein sequence ID" value="EUJ32140.1"/>
    <property type="molecule type" value="Genomic_DNA"/>
</dbReference>
<dbReference type="PATRIC" id="fig|1265820.5.peg.590"/>
<sequence length="266" mass="31170">MYFSEEEWDMPFIAQADFFTHVQNTLLSMYSKKDISTLKKFNQNLVDPIKLTFDGFTNSLNKETLISTEIMRQVDKSMTNDIGKFHQDIFHFIEGWEVPTSGFDIENERDHIYVELKNKHNTMNSSSSQKTYMNMQKKLLADSNATCFLVEVIAKKSQNINWKVKLDGENYDHDKIRRVSIDKFYELATGDSNAFEKICSWLPIVIKIIKERITSDTAENKIIQELNQISDSFMNSLYLLSFESYIGFDNLEFKHLNELEEVPLFK</sequence>
<gene>
    <name evidence="1" type="ORF">PCORN_03018</name>
</gene>
<dbReference type="GO" id="GO:0003677">
    <property type="term" value="F:DNA binding"/>
    <property type="evidence" value="ECO:0007669"/>
    <property type="project" value="InterPro"/>
</dbReference>
<keyword evidence="2" id="KW-1185">Reference proteome</keyword>
<organism evidence="1 2">
    <name type="scientific">Listeria cornellensis FSL F6-0969</name>
    <dbReference type="NCBI Taxonomy" id="1265820"/>
    <lineage>
        <taxon>Bacteria</taxon>
        <taxon>Bacillati</taxon>
        <taxon>Bacillota</taxon>
        <taxon>Bacilli</taxon>
        <taxon>Bacillales</taxon>
        <taxon>Listeriaceae</taxon>
        <taxon>Listeria</taxon>
    </lineage>
</organism>
<evidence type="ECO:0000313" key="1">
    <source>
        <dbReference type="EMBL" id="EUJ32140.1"/>
    </source>
</evidence>